<comment type="function">
    <text evidence="2">Catalyzes the dismutation of two molecules of 6,7-dimethyl-8-ribityllumazine, resulting in the formation of riboflavin and 5-amino-6-(D-ribitylamino)uracil.</text>
</comment>
<dbReference type="SUPFAM" id="SSF63380">
    <property type="entry name" value="Riboflavin synthase domain-like"/>
    <property type="match status" value="2"/>
</dbReference>
<organism evidence="13 14">
    <name type="scientific">Pacificimonas flava</name>
    <dbReference type="NCBI Taxonomy" id="1234595"/>
    <lineage>
        <taxon>Bacteria</taxon>
        <taxon>Pseudomonadati</taxon>
        <taxon>Pseudomonadota</taxon>
        <taxon>Alphaproteobacteria</taxon>
        <taxon>Sphingomonadales</taxon>
        <taxon>Sphingosinicellaceae</taxon>
        <taxon>Pacificimonas</taxon>
    </lineage>
</organism>
<dbReference type="CDD" id="cd00402">
    <property type="entry name" value="Riboflavin_synthase_like"/>
    <property type="match status" value="1"/>
</dbReference>
<evidence type="ECO:0000256" key="2">
    <source>
        <dbReference type="ARBA" id="ARBA00002803"/>
    </source>
</evidence>
<keyword evidence="14" id="KW-1185">Reference proteome</keyword>
<feature type="domain" description="Lumazine-binding" evidence="12">
    <location>
        <begin position="1"/>
        <end position="95"/>
    </location>
</feature>
<name>M2S9Q0_9SPHN</name>
<dbReference type="InterPro" id="IPR001783">
    <property type="entry name" value="Lumazine-bd"/>
</dbReference>
<dbReference type="EMBL" id="AMRV01000010">
    <property type="protein sequence ID" value="EMD82110.1"/>
    <property type="molecule type" value="Genomic_DNA"/>
</dbReference>
<sequence length="211" mass="22542">MFTGIITDIGTVVRSEERGDRRLWIRTGYDLSTVDIGASIACSGACLTVVARDADLFAVDVSAETINRTVAAHWQEGARLNLERALRMGDELGGHIVTGHVDATGCIAARRPVGDSHEIWIEAPESVAAYVAPKGSVTLDGVSLTVNSVEDMGTGLVRFSFNMIPHTGEVTTLGALSEGDAVNIEIDTLARYLGRMLDRRSAAETQSRKVA</sequence>
<dbReference type="InterPro" id="IPR026017">
    <property type="entry name" value="Lumazine-bd_dom"/>
</dbReference>
<dbReference type="GO" id="GO:0004746">
    <property type="term" value="F:riboflavin synthase activity"/>
    <property type="evidence" value="ECO:0007669"/>
    <property type="project" value="UniProtKB-UniRule"/>
</dbReference>
<dbReference type="RefSeq" id="WP_008603559.1">
    <property type="nucleotide sequence ID" value="NZ_AMRV01000010.1"/>
</dbReference>
<dbReference type="PROSITE" id="PS51177">
    <property type="entry name" value="LUMAZINE_BIND"/>
    <property type="match status" value="2"/>
</dbReference>
<evidence type="ECO:0000256" key="8">
    <source>
        <dbReference type="ARBA" id="ARBA00022679"/>
    </source>
</evidence>
<evidence type="ECO:0000256" key="1">
    <source>
        <dbReference type="ARBA" id="ARBA00000968"/>
    </source>
</evidence>
<protein>
    <recommendedName>
        <fullName evidence="6 10">Riboflavin synthase</fullName>
        <ecNumber evidence="5 10">2.5.1.9</ecNumber>
    </recommendedName>
</protein>
<feature type="domain" description="Lumazine-binding" evidence="12">
    <location>
        <begin position="96"/>
        <end position="197"/>
    </location>
</feature>
<evidence type="ECO:0000256" key="4">
    <source>
        <dbReference type="ARBA" id="ARBA00011233"/>
    </source>
</evidence>
<dbReference type="EC" id="2.5.1.9" evidence="5 10"/>
<reference evidence="13 14" key="1">
    <citation type="journal article" date="2013" name="Genome Announc.">
        <title>Draft Genome Sequence of Strain JLT2015T, Belonging to the Family Sphingomonadaceae of the Alphaproteobacteria.</title>
        <authorList>
            <person name="Tang K."/>
            <person name="Liu K."/>
            <person name="Li S."/>
            <person name="Jiao N."/>
        </authorList>
    </citation>
    <scope>NUCLEOTIDE SEQUENCE [LARGE SCALE GENOMIC DNA]</scope>
    <source>
        <strain evidence="13 14">JLT2015</strain>
    </source>
</reference>
<dbReference type="PIRSF" id="PIRSF000498">
    <property type="entry name" value="Riboflavin_syn_A"/>
    <property type="match status" value="1"/>
</dbReference>
<evidence type="ECO:0000259" key="12">
    <source>
        <dbReference type="PROSITE" id="PS51177"/>
    </source>
</evidence>
<evidence type="ECO:0000256" key="11">
    <source>
        <dbReference type="PROSITE-ProRule" id="PRU00524"/>
    </source>
</evidence>
<proteinExistence type="predicted"/>
<feature type="repeat" description="Lumazine-binding" evidence="11">
    <location>
        <begin position="96"/>
        <end position="197"/>
    </location>
</feature>
<comment type="catalytic activity">
    <reaction evidence="1">
        <text>2 6,7-dimethyl-8-(1-D-ribityl)lumazine + H(+) = 5-amino-6-(D-ribitylamino)uracil + riboflavin</text>
        <dbReference type="Rhea" id="RHEA:20772"/>
        <dbReference type="ChEBI" id="CHEBI:15378"/>
        <dbReference type="ChEBI" id="CHEBI:15934"/>
        <dbReference type="ChEBI" id="CHEBI:57986"/>
        <dbReference type="ChEBI" id="CHEBI:58201"/>
        <dbReference type="EC" id="2.5.1.9"/>
    </reaction>
</comment>
<dbReference type="NCBIfam" id="NF006767">
    <property type="entry name" value="PRK09289.1"/>
    <property type="match status" value="1"/>
</dbReference>
<dbReference type="PANTHER" id="PTHR21098:SF12">
    <property type="entry name" value="RIBOFLAVIN SYNTHASE"/>
    <property type="match status" value="1"/>
</dbReference>
<dbReference type="PATRIC" id="fig|1234595.3.peg.2599"/>
<comment type="subunit">
    <text evidence="4">Homotrimer.</text>
</comment>
<evidence type="ECO:0000313" key="13">
    <source>
        <dbReference type="EMBL" id="EMD82110.1"/>
    </source>
</evidence>
<dbReference type="Gene3D" id="2.40.30.20">
    <property type="match status" value="2"/>
</dbReference>
<evidence type="ECO:0000256" key="6">
    <source>
        <dbReference type="ARBA" id="ARBA00013950"/>
    </source>
</evidence>
<evidence type="ECO:0000256" key="7">
    <source>
        <dbReference type="ARBA" id="ARBA00022619"/>
    </source>
</evidence>
<keyword evidence="9" id="KW-0677">Repeat</keyword>
<dbReference type="Pfam" id="PF00677">
    <property type="entry name" value="Lum_binding"/>
    <property type="match status" value="2"/>
</dbReference>
<dbReference type="FunFam" id="2.40.30.20:FF:000004">
    <property type="entry name" value="Riboflavin synthase, alpha subunit"/>
    <property type="match status" value="1"/>
</dbReference>
<dbReference type="Proteomes" id="UP000011717">
    <property type="component" value="Unassembled WGS sequence"/>
</dbReference>
<dbReference type="InterPro" id="IPR023366">
    <property type="entry name" value="ATP_synth_asu-like_sf"/>
</dbReference>
<dbReference type="AlphaFoldDB" id="M2S9Q0"/>
<keyword evidence="7" id="KW-0686">Riboflavin biosynthesis</keyword>
<keyword evidence="8" id="KW-0808">Transferase</keyword>
<gene>
    <name evidence="13" type="ORF">C725_2598</name>
</gene>
<dbReference type="GO" id="GO:0009231">
    <property type="term" value="P:riboflavin biosynthetic process"/>
    <property type="evidence" value="ECO:0007669"/>
    <property type="project" value="UniProtKB-KW"/>
</dbReference>
<dbReference type="InterPro" id="IPR017938">
    <property type="entry name" value="Riboflavin_synthase-like_b-brl"/>
</dbReference>
<comment type="caution">
    <text evidence="13">The sequence shown here is derived from an EMBL/GenBank/DDBJ whole genome shotgun (WGS) entry which is preliminary data.</text>
</comment>
<dbReference type="OrthoDB" id="9788537at2"/>
<dbReference type="FunFam" id="2.40.30.20:FF:000003">
    <property type="entry name" value="Riboflavin synthase, alpha subunit"/>
    <property type="match status" value="1"/>
</dbReference>
<evidence type="ECO:0000256" key="10">
    <source>
        <dbReference type="NCBIfam" id="TIGR00187"/>
    </source>
</evidence>
<evidence type="ECO:0000313" key="14">
    <source>
        <dbReference type="Proteomes" id="UP000011717"/>
    </source>
</evidence>
<dbReference type="PANTHER" id="PTHR21098">
    <property type="entry name" value="RIBOFLAVIN SYNTHASE ALPHA CHAIN"/>
    <property type="match status" value="1"/>
</dbReference>
<feature type="repeat" description="Lumazine-binding" evidence="11">
    <location>
        <begin position="1"/>
        <end position="95"/>
    </location>
</feature>
<dbReference type="NCBIfam" id="TIGR00187">
    <property type="entry name" value="ribE"/>
    <property type="match status" value="1"/>
</dbReference>
<evidence type="ECO:0000256" key="3">
    <source>
        <dbReference type="ARBA" id="ARBA00004887"/>
    </source>
</evidence>
<comment type="pathway">
    <text evidence="3">Cofactor biosynthesis; riboflavin biosynthesis; riboflavin from 2-hydroxy-3-oxobutyl phosphate and 5-amino-6-(D-ribitylamino)uracil: step 2/2.</text>
</comment>
<evidence type="ECO:0000256" key="9">
    <source>
        <dbReference type="ARBA" id="ARBA00022737"/>
    </source>
</evidence>
<accession>M2S9Q0</accession>
<evidence type="ECO:0000256" key="5">
    <source>
        <dbReference type="ARBA" id="ARBA00012827"/>
    </source>
</evidence>